<dbReference type="SUPFAM" id="SSF51905">
    <property type="entry name" value="FAD/NAD(P)-binding domain"/>
    <property type="match status" value="1"/>
</dbReference>
<comment type="caution">
    <text evidence="3">The sequence shown here is derived from an EMBL/GenBank/DDBJ whole genome shotgun (WGS) entry which is preliminary data.</text>
</comment>
<dbReference type="AlphaFoldDB" id="A0ABD2PYU7"/>
<accession>A0ABD2PYU7</accession>
<feature type="domain" description="Amine oxidase" evidence="2">
    <location>
        <begin position="12"/>
        <end position="397"/>
    </location>
</feature>
<proteinExistence type="predicted"/>
<dbReference type="Proteomes" id="UP001626550">
    <property type="component" value="Unassembled WGS sequence"/>
</dbReference>
<evidence type="ECO:0000313" key="3">
    <source>
        <dbReference type="EMBL" id="KAL3312593.1"/>
    </source>
</evidence>
<feature type="compositionally biased region" description="Polar residues" evidence="1">
    <location>
        <begin position="44"/>
        <end position="58"/>
    </location>
</feature>
<dbReference type="Gene3D" id="3.50.50.60">
    <property type="entry name" value="FAD/NAD(P)-binding domain"/>
    <property type="match status" value="2"/>
</dbReference>
<sequence length="430" mass="48243">MDADVIILGAGIAGLTAAKTLTREGFKVLLLEARERPGGRIHTVTLNETNSPNFSSDNYDSKSALRPNNNSDPSECVDLGANYLIGCSATHEEQPLFSIARRLGRKSTELSDVDRGIFESIVARYLTYVNPMNRLSRTMFDDLNDIQPTNGGNHSSSTSSCCSLCGSDDQYEPVDQKPNKHHLVMAEKNSVLHIKRDDSDSTKNLLENLARNYPSAEQEEAYLQGARTKLGALEPPDAGGNSYDDQRKRGYSLHYTSTSQRTKDIYSSWEDRLVTSRFSDLIKPLTEGLEILFRQIVKEVHWVGQPDGSVKVVTWDVTQEDQNSVPQIRTFRAKYCICTLPVGVLKNLHHRSAISFVPSLPDVKRKAIEHLGPPAVGSLNHEKVIIKFKEDDIFWDVNAAHLKCPDPRLHILNLHRYGKYKIVVLFFDFS</sequence>
<evidence type="ECO:0000313" key="4">
    <source>
        <dbReference type="Proteomes" id="UP001626550"/>
    </source>
</evidence>
<dbReference type="PANTHER" id="PTHR10742:SF415">
    <property type="entry name" value="CHROMOSOME UNDETERMINED SCAFFOLD_56, WHOLE GENOME SHOTGUN SEQUENCE"/>
    <property type="match status" value="1"/>
</dbReference>
<dbReference type="PRINTS" id="PR00420">
    <property type="entry name" value="RNGMNOXGNASE"/>
</dbReference>
<organism evidence="3 4">
    <name type="scientific">Cichlidogyrus casuarinus</name>
    <dbReference type="NCBI Taxonomy" id="1844966"/>
    <lineage>
        <taxon>Eukaryota</taxon>
        <taxon>Metazoa</taxon>
        <taxon>Spiralia</taxon>
        <taxon>Lophotrochozoa</taxon>
        <taxon>Platyhelminthes</taxon>
        <taxon>Monogenea</taxon>
        <taxon>Monopisthocotylea</taxon>
        <taxon>Dactylogyridea</taxon>
        <taxon>Ancyrocephalidae</taxon>
        <taxon>Cichlidogyrus</taxon>
    </lineage>
</organism>
<evidence type="ECO:0000259" key="2">
    <source>
        <dbReference type="Pfam" id="PF01593"/>
    </source>
</evidence>
<reference evidence="3 4" key="1">
    <citation type="submission" date="2024-11" db="EMBL/GenBank/DDBJ databases">
        <title>Adaptive evolution of stress response genes in parasites aligns with host niche diversity.</title>
        <authorList>
            <person name="Hahn C."/>
            <person name="Resl P."/>
        </authorList>
    </citation>
    <scope>NUCLEOTIDE SEQUENCE [LARGE SCALE GENOMIC DNA]</scope>
    <source>
        <strain evidence="3">EGGRZ-B1_66</strain>
        <tissue evidence="3">Body</tissue>
    </source>
</reference>
<name>A0ABD2PYU7_9PLAT</name>
<protein>
    <recommendedName>
        <fullName evidence="2">Amine oxidase domain-containing protein</fullName>
    </recommendedName>
</protein>
<dbReference type="InterPro" id="IPR050281">
    <property type="entry name" value="Flavin_monoamine_oxidase"/>
</dbReference>
<dbReference type="InterPro" id="IPR002937">
    <property type="entry name" value="Amino_oxidase"/>
</dbReference>
<feature type="region of interest" description="Disordered" evidence="1">
    <location>
        <begin position="43"/>
        <end position="71"/>
    </location>
</feature>
<dbReference type="EMBL" id="JBJKFK010001636">
    <property type="protein sequence ID" value="KAL3312593.1"/>
    <property type="molecule type" value="Genomic_DNA"/>
</dbReference>
<keyword evidence="4" id="KW-1185">Reference proteome</keyword>
<evidence type="ECO:0000256" key="1">
    <source>
        <dbReference type="SAM" id="MobiDB-lite"/>
    </source>
</evidence>
<gene>
    <name evidence="3" type="ORF">Ciccas_008815</name>
</gene>
<dbReference type="PANTHER" id="PTHR10742">
    <property type="entry name" value="FLAVIN MONOAMINE OXIDASE"/>
    <property type="match status" value="1"/>
</dbReference>
<dbReference type="Pfam" id="PF01593">
    <property type="entry name" value="Amino_oxidase"/>
    <property type="match status" value="1"/>
</dbReference>
<dbReference type="InterPro" id="IPR036188">
    <property type="entry name" value="FAD/NAD-bd_sf"/>
</dbReference>